<feature type="non-terminal residue" evidence="2">
    <location>
        <position position="267"/>
    </location>
</feature>
<evidence type="ECO:0000259" key="1">
    <source>
        <dbReference type="Pfam" id="PF00144"/>
    </source>
</evidence>
<dbReference type="InterPro" id="IPR012338">
    <property type="entry name" value="Beta-lactam/transpept-like"/>
</dbReference>
<dbReference type="PANTHER" id="PTHR46825:SF9">
    <property type="entry name" value="BETA-LACTAMASE-RELATED DOMAIN-CONTAINING PROTEIN"/>
    <property type="match status" value="1"/>
</dbReference>
<protein>
    <recommendedName>
        <fullName evidence="1">Beta-lactamase-related domain-containing protein</fullName>
    </recommendedName>
</protein>
<dbReference type="InterPro" id="IPR001466">
    <property type="entry name" value="Beta-lactam-related"/>
</dbReference>
<dbReference type="SUPFAM" id="SSF56601">
    <property type="entry name" value="beta-lactamase/transpeptidase-like"/>
    <property type="match status" value="1"/>
</dbReference>
<dbReference type="PANTHER" id="PTHR46825">
    <property type="entry name" value="D-ALANYL-D-ALANINE-CARBOXYPEPTIDASE/ENDOPEPTIDASE AMPH"/>
    <property type="match status" value="1"/>
</dbReference>
<dbReference type="Pfam" id="PF00144">
    <property type="entry name" value="Beta-lactamase"/>
    <property type="match status" value="1"/>
</dbReference>
<organism evidence="2">
    <name type="scientific">marine sediment metagenome</name>
    <dbReference type="NCBI Taxonomy" id="412755"/>
    <lineage>
        <taxon>unclassified sequences</taxon>
        <taxon>metagenomes</taxon>
        <taxon>ecological metagenomes</taxon>
    </lineage>
</organism>
<dbReference type="EMBL" id="BARS01025820">
    <property type="protein sequence ID" value="GAG08573.1"/>
    <property type="molecule type" value="Genomic_DNA"/>
</dbReference>
<dbReference type="AlphaFoldDB" id="X0V7X4"/>
<name>X0V7X4_9ZZZZ</name>
<feature type="non-terminal residue" evidence="2">
    <location>
        <position position="1"/>
    </location>
</feature>
<evidence type="ECO:0000313" key="2">
    <source>
        <dbReference type="EMBL" id="GAG08573.1"/>
    </source>
</evidence>
<reference evidence="2" key="1">
    <citation type="journal article" date="2014" name="Front. Microbiol.">
        <title>High frequency of phylogenetically diverse reductive dehalogenase-homologous genes in deep subseafloor sedimentary metagenomes.</title>
        <authorList>
            <person name="Kawai M."/>
            <person name="Futagami T."/>
            <person name="Toyoda A."/>
            <person name="Takaki Y."/>
            <person name="Nishi S."/>
            <person name="Hori S."/>
            <person name="Arai W."/>
            <person name="Tsubouchi T."/>
            <person name="Morono Y."/>
            <person name="Uchiyama I."/>
            <person name="Ito T."/>
            <person name="Fujiyama A."/>
            <person name="Inagaki F."/>
            <person name="Takami H."/>
        </authorList>
    </citation>
    <scope>NUCLEOTIDE SEQUENCE</scope>
    <source>
        <strain evidence="2">Expedition CK06-06</strain>
    </source>
</reference>
<sequence>IQIPSSPHTEINPESLEAFLDEYISKNMERSHVPGLVITVVEGDEVLLSKGYGYANLENRILMTPQTNVRAGSVSKPILSTAVIQLVTQGLLDLDAPVSEYIVDLDLADEYGPASTVGQLLNHVGGYEDAVVLSHAPDLAHWDSLGDVLRADLPPRAFAPGLVQSYSSWDYALLGHAIEQVTGLPYEDAVAELLFVPLGMENSTYVQPLPPEIYDDLAVGYGYNYSTNGYDIVPHDFVRMSPGVALVTNGEDMGNYMRALLNGGSLD</sequence>
<gene>
    <name evidence="2" type="ORF">S01H1_40759</name>
</gene>
<dbReference type="InterPro" id="IPR050491">
    <property type="entry name" value="AmpC-like"/>
</dbReference>
<dbReference type="Gene3D" id="3.40.710.10">
    <property type="entry name" value="DD-peptidase/beta-lactamase superfamily"/>
    <property type="match status" value="1"/>
</dbReference>
<accession>X0V7X4</accession>
<feature type="domain" description="Beta-lactamase-related" evidence="1">
    <location>
        <begin position="20"/>
        <end position="265"/>
    </location>
</feature>
<proteinExistence type="predicted"/>
<comment type="caution">
    <text evidence="2">The sequence shown here is derived from an EMBL/GenBank/DDBJ whole genome shotgun (WGS) entry which is preliminary data.</text>
</comment>